<reference evidence="1 2" key="1">
    <citation type="journal article" date="2014" name="Genome Biol. Evol.">
        <title>The genome of the myxosporean Thelohanellus kitauei shows adaptations to nutrient acquisition within its fish host.</title>
        <authorList>
            <person name="Yang Y."/>
            <person name="Xiong J."/>
            <person name="Zhou Z."/>
            <person name="Huo F."/>
            <person name="Miao W."/>
            <person name="Ran C."/>
            <person name="Liu Y."/>
            <person name="Zhang J."/>
            <person name="Feng J."/>
            <person name="Wang M."/>
            <person name="Wang M."/>
            <person name="Wang L."/>
            <person name="Yao B."/>
        </authorList>
    </citation>
    <scope>NUCLEOTIDE SEQUENCE [LARGE SCALE GENOMIC DNA]</scope>
    <source>
        <strain evidence="1">Wuqing</strain>
    </source>
</reference>
<dbReference type="EMBL" id="JWZT01004773">
    <property type="protein sequence ID" value="KII63114.1"/>
    <property type="molecule type" value="Genomic_DNA"/>
</dbReference>
<dbReference type="Proteomes" id="UP000031668">
    <property type="component" value="Unassembled WGS sequence"/>
</dbReference>
<name>A0A0C2MFI8_THEKT</name>
<accession>A0A0C2MFI8</accession>
<proteinExistence type="predicted"/>
<gene>
    <name evidence="1" type="ORF">RF11_01864</name>
</gene>
<evidence type="ECO:0000313" key="2">
    <source>
        <dbReference type="Proteomes" id="UP000031668"/>
    </source>
</evidence>
<evidence type="ECO:0000313" key="1">
    <source>
        <dbReference type="EMBL" id="KII63114.1"/>
    </source>
</evidence>
<comment type="caution">
    <text evidence="1">The sequence shown here is derived from an EMBL/GenBank/DDBJ whole genome shotgun (WGS) entry which is preliminary data.</text>
</comment>
<sequence length="112" mass="12792">MSKNIKTSIYFWSQPKFFKPASVHFCTDFTSTANATVSTYGRDVLPGGTLLLAVRVVEDSHLLNTHPYPQPTKATIPNRHSFVGKKKTNWPNYLEHNKIKLDNFVKRMHTSV</sequence>
<protein>
    <submittedName>
        <fullName evidence="1">Uncharacterized protein</fullName>
    </submittedName>
</protein>
<organism evidence="1 2">
    <name type="scientific">Thelohanellus kitauei</name>
    <name type="common">Myxosporean</name>
    <dbReference type="NCBI Taxonomy" id="669202"/>
    <lineage>
        <taxon>Eukaryota</taxon>
        <taxon>Metazoa</taxon>
        <taxon>Cnidaria</taxon>
        <taxon>Myxozoa</taxon>
        <taxon>Myxosporea</taxon>
        <taxon>Bivalvulida</taxon>
        <taxon>Platysporina</taxon>
        <taxon>Myxobolidae</taxon>
        <taxon>Thelohanellus</taxon>
    </lineage>
</organism>
<keyword evidence="2" id="KW-1185">Reference proteome</keyword>
<dbReference type="AlphaFoldDB" id="A0A0C2MFI8"/>